<protein>
    <recommendedName>
        <fullName evidence="4">Surface antigen</fullName>
    </recommendedName>
</protein>
<dbReference type="EMBL" id="KI926800">
    <property type="protein sequence ID" value="ETW33222.1"/>
    <property type="molecule type" value="Genomic_DNA"/>
</dbReference>
<reference evidence="2 3" key="2">
    <citation type="submission" date="2013-02" db="EMBL/GenBank/DDBJ databases">
        <title>The Genome Sequence of Plasmodium falciparum Tanzania (2000708).</title>
        <authorList>
            <consortium name="The Broad Institute Genome Sequencing Platform"/>
            <consortium name="The Broad Institute Genome Sequencing Center for Infectious Disease"/>
            <person name="Neafsey D."/>
            <person name="Cheeseman I."/>
            <person name="Volkman S."/>
            <person name="Adams J."/>
            <person name="Walker B."/>
            <person name="Young S.K."/>
            <person name="Zeng Q."/>
            <person name="Gargeya S."/>
            <person name="Fitzgerald M."/>
            <person name="Haas B."/>
            <person name="Abouelleil A."/>
            <person name="Alvarado L."/>
            <person name="Arachchi H.M."/>
            <person name="Berlin A.M."/>
            <person name="Chapman S.B."/>
            <person name="Dewar J."/>
            <person name="Goldberg J."/>
            <person name="Griggs A."/>
            <person name="Gujja S."/>
            <person name="Hansen M."/>
            <person name="Howarth C."/>
            <person name="Imamovic A."/>
            <person name="Larimer J."/>
            <person name="McCowan C."/>
            <person name="Murphy C."/>
            <person name="Neiman D."/>
            <person name="Pearson M."/>
            <person name="Priest M."/>
            <person name="Roberts A."/>
            <person name="Saif S."/>
            <person name="Shea T."/>
            <person name="Sisk P."/>
            <person name="Sykes S."/>
            <person name="Wortman J."/>
            <person name="Nusbaum C."/>
            <person name="Birren B."/>
        </authorList>
    </citation>
    <scope>NUCLEOTIDE SEQUENCE [LARGE SCALE GENOMIC DNA]</scope>
    <source>
        <strain evidence="3">Tanzania (2000708)</strain>
    </source>
</reference>
<keyword evidence="1" id="KW-1133">Transmembrane helix</keyword>
<evidence type="ECO:0000256" key="1">
    <source>
        <dbReference type="SAM" id="Phobius"/>
    </source>
</evidence>
<evidence type="ECO:0008006" key="4">
    <source>
        <dbReference type="Google" id="ProtNLM"/>
    </source>
</evidence>
<gene>
    <name evidence="2" type="ORF">PFTANZ_06057</name>
</gene>
<feature type="transmembrane region" description="Helical" evidence="1">
    <location>
        <begin position="325"/>
        <end position="346"/>
    </location>
</feature>
<accession>A0A024VXP4</accession>
<evidence type="ECO:0000313" key="3">
    <source>
        <dbReference type="Proteomes" id="UP000030708"/>
    </source>
</evidence>
<name>A0A024VXP4_PLAFA</name>
<reference evidence="2 3" key="1">
    <citation type="submission" date="2013-02" db="EMBL/GenBank/DDBJ databases">
        <title>The Genome Annotation of Plasmodium falciparum Tanzania (2000708).</title>
        <authorList>
            <consortium name="The Broad Institute Genome Sequencing Platform"/>
            <consortium name="The Broad Institute Genome Sequencing Center for Infectious Disease"/>
            <person name="Neafsey D."/>
            <person name="Hoffman S."/>
            <person name="Volkman S."/>
            <person name="Rosenthal P."/>
            <person name="Walker B."/>
            <person name="Young S.K."/>
            <person name="Zeng Q."/>
            <person name="Gargeya S."/>
            <person name="Fitzgerald M."/>
            <person name="Haas B."/>
            <person name="Abouelleil A."/>
            <person name="Allen A.W."/>
            <person name="Alvarado L."/>
            <person name="Arachchi H.M."/>
            <person name="Berlin A.M."/>
            <person name="Chapman S.B."/>
            <person name="Gainer-Dewar J."/>
            <person name="Goldberg J."/>
            <person name="Griggs A."/>
            <person name="Gujja S."/>
            <person name="Hansen M."/>
            <person name="Howarth C."/>
            <person name="Imamovic A."/>
            <person name="Ireland A."/>
            <person name="Larimer J."/>
            <person name="McCowan C."/>
            <person name="Murphy C."/>
            <person name="Pearson M."/>
            <person name="Poon T.W."/>
            <person name="Priest M."/>
            <person name="Roberts A."/>
            <person name="Saif S."/>
            <person name="Shea T."/>
            <person name="Sisk P."/>
            <person name="Sykes S."/>
            <person name="Wortman J."/>
            <person name="Nusbaum C."/>
            <person name="Birren B."/>
        </authorList>
    </citation>
    <scope>NUCLEOTIDE SEQUENCE [LARGE SCALE GENOMIC DNA]</scope>
    <source>
        <strain evidence="3">Tanzania (2000708)</strain>
    </source>
</reference>
<keyword evidence="1" id="KW-0472">Membrane</keyword>
<evidence type="ECO:0000313" key="2">
    <source>
        <dbReference type="EMBL" id="ETW33222.1"/>
    </source>
</evidence>
<dbReference type="Pfam" id="PF02009">
    <property type="entry name" value="RIFIN"/>
    <property type="match status" value="1"/>
</dbReference>
<sequence>MKVHYINILLFALPRNILVNTHKKSSITPRHIQTTRLLCECELFAPQNYDNDPEMKRVMQQFHDRTTQRFQEYDENLKEKRQICKEKCDKEIQKIILKDKLEKELTEKFVALDTNITTKDIPTCVCEKSSAEKTEKFCHNCGYALGSIAPNIGLLGGPGIYGWKIATLAFVKEFAAKYGAAKGAVAGEAAGNYTIIGALREYFKIHSLNGTSLQSFFKTTPYNDVTTIATAIDTDMTTLCDALVVEKGNKAFCGLRETFKKFATSGQSMGNQKTVITQGVTKFVGKATEAADIKAAQVRTITSSRIITKGNALIEAGFDSSTTSIYASIIVILIIVLIMVIIYLILRYRRKKKIKKKLQYIKLLEE</sequence>
<dbReference type="Proteomes" id="UP000030708">
    <property type="component" value="Unassembled WGS sequence"/>
</dbReference>
<dbReference type="AlphaFoldDB" id="A0A024VXP4"/>
<dbReference type="InterPro" id="IPR006373">
    <property type="entry name" value="VSA_Rifin"/>
</dbReference>
<dbReference type="NCBIfam" id="TIGR01477">
    <property type="entry name" value="RIFIN"/>
    <property type="match status" value="1"/>
</dbReference>
<organism evidence="2 3">
    <name type="scientific">Plasmodium falciparum Tanzania</name>
    <name type="common">2000708</name>
    <dbReference type="NCBI Taxonomy" id="1036725"/>
    <lineage>
        <taxon>Eukaryota</taxon>
        <taxon>Sar</taxon>
        <taxon>Alveolata</taxon>
        <taxon>Apicomplexa</taxon>
        <taxon>Aconoidasida</taxon>
        <taxon>Haemosporida</taxon>
        <taxon>Plasmodiidae</taxon>
        <taxon>Plasmodium</taxon>
        <taxon>Plasmodium (Laverania)</taxon>
    </lineage>
</organism>
<keyword evidence="1" id="KW-0812">Transmembrane</keyword>
<proteinExistence type="predicted"/>